<dbReference type="PROSITE" id="PS50943">
    <property type="entry name" value="HTH_CROC1"/>
    <property type="match status" value="1"/>
</dbReference>
<dbReference type="AlphaFoldDB" id="A0A0J1IH59"/>
<evidence type="ECO:0000313" key="3">
    <source>
        <dbReference type="Proteomes" id="UP000036356"/>
    </source>
</evidence>
<dbReference type="CDD" id="cd00093">
    <property type="entry name" value="HTH_XRE"/>
    <property type="match status" value="1"/>
</dbReference>
<dbReference type="Gene3D" id="1.10.260.40">
    <property type="entry name" value="lambda repressor-like DNA-binding domains"/>
    <property type="match status" value="1"/>
</dbReference>
<gene>
    <name evidence="2" type="ORF">DEAC_c39900</name>
</gene>
<organism evidence="2 3">
    <name type="scientific">Desulfosporosinus acididurans</name>
    <dbReference type="NCBI Taxonomy" id="476652"/>
    <lineage>
        <taxon>Bacteria</taxon>
        <taxon>Bacillati</taxon>
        <taxon>Bacillota</taxon>
        <taxon>Clostridia</taxon>
        <taxon>Eubacteriales</taxon>
        <taxon>Desulfitobacteriaceae</taxon>
        <taxon>Desulfosporosinus</taxon>
    </lineage>
</organism>
<comment type="caution">
    <text evidence="2">The sequence shown here is derived from an EMBL/GenBank/DDBJ whole genome shotgun (WGS) entry which is preliminary data.</text>
</comment>
<dbReference type="InterPro" id="IPR001387">
    <property type="entry name" value="Cro/C1-type_HTH"/>
</dbReference>
<dbReference type="PATRIC" id="fig|476652.3.peg.4228"/>
<name>A0A0J1IH59_9FIRM</name>
<dbReference type="EMBL" id="LDZY01000018">
    <property type="protein sequence ID" value="KLU63996.1"/>
    <property type="molecule type" value="Genomic_DNA"/>
</dbReference>
<dbReference type="InterPro" id="IPR010982">
    <property type="entry name" value="Lambda_DNA-bd_dom_sf"/>
</dbReference>
<accession>A0A0J1IH59</accession>
<evidence type="ECO:0000313" key="2">
    <source>
        <dbReference type="EMBL" id="KLU63996.1"/>
    </source>
</evidence>
<dbReference type="RefSeq" id="WP_047811771.1">
    <property type="nucleotide sequence ID" value="NZ_LDZY01000018.1"/>
</dbReference>
<dbReference type="SUPFAM" id="SSF47413">
    <property type="entry name" value="lambda repressor-like DNA-binding domains"/>
    <property type="match status" value="1"/>
</dbReference>
<dbReference type="Pfam" id="PF01381">
    <property type="entry name" value="HTH_3"/>
    <property type="match status" value="1"/>
</dbReference>
<keyword evidence="3" id="KW-1185">Reference proteome</keyword>
<protein>
    <recommendedName>
        <fullName evidence="1">HTH cro/C1-type domain-containing protein</fullName>
    </recommendedName>
</protein>
<dbReference type="STRING" id="476652.DEAC_c39900"/>
<dbReference type="GO" id="GO:0003677">
    <property type="term" value="F:DNA binding"/>
    <property type="evidence" value="ECO:0007669"/>
    <property type="project" value="InterPro"/>
</dbReference>
<dbReference type="Proteomes" id="UP000036356">
    <property type="component" value="Unassembled WGS sequence"/>
</dbReference>
<feature type="domain" description="HTH cro/C1-type" evidence="1">
    <location>
        <begin position="6"/>
        <end position="60"/>
    </location>
</feature>
<sequence>MIKITLRTARELSGYTIKEVADYCGIVVGVLDEYEVDSEYTPISLIRKILSLYKISSDLIFFGTLEDCIKHNRSETTGVTKG</sequence>
<evidence type="ECO:0000259" key="1">
    <source>
        <dbReference type="PROSITE" id="PS50943"/>
    </source>
</evidence>
<proteinExistence type="predicted"/>
<reference evidence="2 3" key="1">
    <citation type="submission" date="2015-06" db="EMBL/GenBank/DDBJ databases">
        <title>Draft genome of the moderately acidophilic sulfate reducer Candidatus Desulfosporosinus acididurans strain M1.</title>
        <authorList>
            <person name="Poehlein A."/>
            <person name="Petzsch P."/>
            <person name="Johnson B.D."/>
            <person name="Schloemann M."/>
            <person name="Daniel R."/>
            <person name="Muehling M."/>
        </authorList>
    </citation>
    <scope>NUCLEOTIDE SEQUENCE [LARGE SCALE GENOMIC DNA]</scope>
    <source>
        <strain evidence="2 3">M1</strain>
    </source>
</reference>